<accession>H2YW83</accession>
<dbReference type="AlphaFoldDB" id="H2YW83"/>
<evidence type="ECO:0000313" key="1">
    <source>
        <dbReference type="Ensembl" id="ENSCSAVP00000009594.1"/>
    </source>
</evidence>
<protein>
    <submittedName>
        <fullName evidence="1">Uncharacterized protein</fullName>
    </submittedName>
</protein>
<dbReference type="Proteomes" id="UP000007875">
    <property type="component" value="Unassembled WGS sequence"/>
</dbReference>
<proteinExistence type="predicted"/>
<keyword evidence="2" id="KW-1185">Reference proteome</keyword>
<dbReference type="HOGENOM" id="CLU_2628164_0_0_1"/>
<dbReference type="GeneTree" id="ENSGT00390000003805"/>
<dbReference type="InParanoid" id="H2YW83"/>
<evidence type="ECO:0000313" key="2">
    <source>
        <dbReference type="Proteomes" id="UP000007875"/>
    </source>
</evidence>
<sequence length="78" mass="8581">MSWFGFSDIAKTAFNEAQKRIDKVLDIQEAEQKAKVNLTTNESTAFTSLSTLINTDSVTAVQLNNTALNDTPKTQVKS</sequence>
<reference evidence="1" key="2">
    <citation type="submission" date="2025-08" db="UniProtKB">
        <authorList>
            <consortium name="Ensembl"/>
        </authorList>
    </citation>
    <scope>IDENTIFICATION</scope>
</reference>
<reference evidence="2" key="1">
    <citation type="submission" date="2003-08" db="EMBL/GenBank/DDBJ databases">
        <authorList>
            <person name="Birren B."/>
            <person name="Nusbaum C."/>
            <person name="Abebe A."/>
            <person name="Abouelleil A."/>
            <person name="Adekoya E."/>
            <person name="Ait-zahra M."/>
            <person name="Allen N."/>
            <person name="Allen T."/>
            <person name="An P."/>
            <person name="Anderson M."/>
            <person name="Anderson S."/>
            <person name="Arachchi H."/>
            <person name="Armbruster J."/>
            <person name="Bachantsang P."/>
            <person name="Baldwin J."/>
            <person name="Barry A."/>
            <person name="Bayul T."/>
            <person name="Blitshsteyn B."/>
            <person name="Bloom T."/>
            <person name="Blye J."/>
            <person name="Boguslavskiy L."/>
            <person name="Borowsky M."/>
            <person name="Boukhgalter B."/>
            <person name="Brunache A."/>
            <person name="Butler J."/>
            <person name="Calixte N."/>
            <person name="Calvo S."/>
            <person name="Camarata J."/>
            <person name="Campo K."/>
            <person name="Chang J."/>
            <person name="Cheshatsang Y."/>
            <person name="Citroen M."/>
            <person name="Collymore A."/>
            <person name="Considine T."/>
            <person name="Cook A."/>
            <person name="Cooke P."/>
            <person name="Corum B."/>
            <person name="Cuomo C."/>
            <person name="David R."/>
            <person name="Dawoe T."/>
            <person name="Degray S."/>
            <person name="Dodge S."/>
            <person name="Dooley K."/>
            <person name="Dorje P."/>
            <person name="Dorjee K."/>
            <person name="Dorris L."/>
            <person name="Duffey N."/>
            <person name="Dupes A."/>
            <person name="Elkins T."/>
            <person name="Engels R."/>
            <person name="Erickson J."/>
            <person name="Farina A."/>
            <person name="Faro S."/>
            <person name="Ferreira P."/>
            <person name="Fischer H."/>
            <person name="Fitzgerald M."/>
            <person name="Foley K."/>
            <person name="Gage D."/>
            <person name="Galagan J."/>
            <person name="Gearin G."/>
            <person name="Gnerre S."/>
            <person name="Gnirke A."/>
            <person name="Goyette A."/>
            <person name="Graham J."/>
            <person name="Grandbois E."/>
            <person name="Gyaltsen K."/>
            <person name="Hafez N."/>
            <person name="Hagopian D."/>
            <person name="Hagos B."/>
            <person name="Hall J."/>
            <person name="Hatcher B."/>
            <person name="Heller A."/>
            <person name="Higgins H."/>
            <person name="Honan T."/>
            <person name="Horn A."/>
            <person name="Houde N."/>
            <person name="Hughes L."/>
            <person name="Hulme W."/>
            <person name="Husby E."/>
            <person name="Iliev I."/>
            <person name="Jaffe D."/>
            <person name="Jones C."/>
            <person name="Kamal M."/>
            <person name="Kamat A."/>
            <person name="Kamvysselis M."/>
            <person name="Karlsson E."/>
            <person name="Kells C."/>
            <person name="Kieu A."/>
            <person name="Kisner P."/>
            <person name="Kodira C."/>
            <person name="Kulbokas E."/>
            <person name="Labutti K."/>
            <person name="Lama D."/>
            <person name="Landers T."/>
            <person name="Leger J."/>
            <person name="Levine S."/>
            <person name="Lewis D."/>
            <person name="Lewis T."/>
            <person name="Lindblad-toh K."/>
            <person name="Liu X."/>
            <person name="Lokyitsang T."/>
            <person name="Lokyitsang Y."/>
            <person name="Lucien O."/>
            <person name="Lui A."/>
            <person name="Ma L.J."/>
            <person name="Mabbitt R."/>
            <person name="Macdonald J."/>
            <person name="Maclean C."/>
            <person name="Major J."/>
            <person name="Manning J."/>
            <person name="Marabella R."/>
            <person name="Maru K."/>
            <person name="Matthews C."/>
            <person name="Mauceli E."/>
            <person name="Mccarthy M."/>
            <person name="Mcdonough S."/>
            <person name="Mcghee T."/>
            <person name="Meldrim J."/>
            <person name="Meneus L."/>
            <person name="Mesirov J."/>
            <person name="Mihalev A."/>
            <person name="Mihova T."/>
            <person name="Mikkelsen T."/>
            <person name="Mlenga V."/>
            <person name="Moru K."/>
            <person name="Mozes J."/>
            <person name="Mulrain L."/>
            <person name="Munson G."/>
            <person name="Naylor J."/>
            <person name="Newes C."/>
            <person name="Nguyen C."/>
            <person name="Nguyen N."/>
            <person name="Nguyen T."/>
            <person name="Nicol R."/>
            <person name="Nielsen C."/>
            <person name="Nizzari M."/>
            <person name="Norbu C."/>
            <person name="Norbu N."/>
            <person name="O'donnell P."/>
            <person name="Okoawo O."/>
            <person name="O'leary S."/>
            <person name="Omotosho B."/>
            <person name="O'neill K."/>
            <person name="Osman S."/>
            <person name="Parker S."/>
            <person name="Perrin D."/>
            <person name="Phunkhang P."/>
            <person name="Piqani B."/>
            <person name="Purcell S."/>
            <person name="Rachupka T."/>
            <person name="Ramasamy U."/>
            <person name="Rameau R."/>
            <person name="Ray V."/>
            <person name="Raymond C."/>
            <person name="Retta R."/>
            <person name="Richardson S."/>
            <person name="Rise C."/>
            <person name="Rodriguez J."/>
            <person name="Rogers J."/>
            <person name="Rogov P."/>
            <person name="Rutman M."/>
            <person name="Schupbach R."/>
            <person name="Seaman C."/>
            <person name="Settipalli S."/>
            <person name="Sharpe T."/>
            <person name="Sheridan J."/>
            <person name="Sherpa N."/>
            <person name="Shi J."/>
            <person name="Smirnov S."/>
            <person name="Smith C."/>
            <person name="Sougnez C."/>
            <person name="Spencer B."/>
            <person name="Stalker J."/>
            <person name="Stange-thomann N."/>
            <person name="Stavropoulos S."/>
            <person name="Stetson K."/>
            <person name="Stone C."/>
            <person name="Stone S."/>
            <person name="Stubbs M."/>
            <person name="Talamas J."/>
            <person name="Tchuinga P."/>
            <person name="Tenzing P."/>
            <person name="Tesfaye S."/>
            <person name="Theodore J."/>
            <person name="Thoulutsang Y."/>
            <person name="Topham K."/>
            <person name="Towey S."/>
            <person name="Tsamla T."/>
            <person name="Tsomo N."/>
            <person name="Vallee D."/>
            <person name="Vassiliev H."/>
            <person name="Venkataraman V."/>
            <person name="Vinson J."/>
            <person name="Vo A."/>
            <person name="Wade C."/>
            <person name="Wang S."/>
            <person name="Wangchuk T."/>
            <person name="Wangdi T."/>
            <person name="Whittaker C."/>
            <person name="Wilkinson J."/>
            <person name="Wu Y."/>
            <person name="Wyman D."/>
            <person name="Yadav S."/>
            <person name="Yang S."/>
            <person name="Yang X."/>
            <person name="Yeager S."/>
            <person name="Yee E."/>
            <person name="Young G."/>
            <person name="Zainoun J."/>
            <person name="Zembeck L."/>
            <person name="Zimmer A."/>
            <person name="Zody M."/>
            <person name="Lander E."/>
        </authorList>
    </citation>
    <scope>NUCLEOTIDE SEQUENCE [LARGE SCALE GENOMIC DNA]</scope>
</reference>
<name>H2YW83_CIOSA</name>
<dbReference type="Ensembl" id="ENSCSAVT00000009711.1">
    <property type="protein sequence ID" value="ENSCSAVP00000009594.1"/>
    <property type="gene ID" value="ENSCSAVG00000005633.1"/>
</dbReference>
<organism evidence="1 2">
    <name type="scientific">Ciona savignyi</name>
    <name type="common">Pacific transparent sea squirt</name>
    <dbReference type="NCBI Taxonomy" id="51511"/>
    <lineage>
        <taxon>Eukaryota</taxon>
        <taxon>Metazoa</taxon>
        <taxon>Chordata</taxon>
        <taxon>Tunicata</taxon>
        <taxon>Ascidiacea</taxon>
        <taxon>Phlebobranchia</taxon>
        <taxon>Cionidae</taxon>
        <taxon>Ciona</taxon>
    </lineage>
</organism>
<reference evidence="1" key="3">
    <citation type="submission" date="2025-09" db="UniProtKB">
        <authorList>
            <consortium name="Ensembl"/>
        </authorList>
    </citation>
    <scope>IDENTIFICATION</scope>
</reference>